<comment type="similarity">
    <text evidence="1">Belongs to the ABC transporter superfamily.</text>
</comment>
<dbReference type="PANTHER" id="PTHR42798:SF6">
    <property type="entry name" value="CELL DIVISION ATP-BINDING PROTEIN FTSE"/>
    <property type="match status" value="1"/>
</dbReference>
<dbReference type="PROSITE" id="PS00211">
    <property type="entry name" value="ABC_TRANSPORTER_1"/>
    <property type="match status" value="1"/>
</dbReference>
<dbReference type="InterPro" id="IPR017911">
    <property type="entry name" value="MacB-like_ATP-bd"/>
</dbReference>
<dbReference type="InterPro" id="IPR003439">
    <property type="entry name" value="ABC_transporter-like_ATP-bd"/>
</dbReference>
<evidence type="ECO:0000256" key="3">
    <source>
        <dbReference type="ARBA" id="ARBA00022741"/>
    </source>
</evidence>
<keyword evidence="3" id="KW-0547">Nucleotide-binding</keyword>
<dbReference type="GO" id="GO:0016887">
    <property type="term" value="F:ATP hydrolysis activity"/>
    <property type="evidence" value="ECO:0007669"/>
    <property type="project" value="InterPro"/>
</dbReference>
<dbReference type="GO" id="GO:0005524">
    <property type="term" value="F:ATP binding"/>
    <property type="evidence" value="ECO:0007669"/>
    <property type="project" value="UniProtKB-KW"/>
</dbReference>
<evidence type="ECO:0000313" key="6">
    <source>
        <dbReference type="EMBL" id="GAG59930.1"/>
    </source>
</evidence>
<dbReference type="PANTHER" id="PTHR42798">
    <property type="entry name" value="LIPOPROTEIN-RELEASING SYSTEM ATP-BINDING PROTEIN LOLD"/>
    <property type="match status" value="1"/>
</dbReference>
<dbReference type="EMBL" id="BART01006237">
    <property type="protein sequence ID" value="GAG59930.1"/>
    <property type="molecule type" value="Genomic_DNA"/>
</dbReference>
<dbReference type="SUPFAM" id="SSF52540">
    <property type="entry name" value="P-loop containing nucleoside triphosphate hydrolases"/>
    <property type="match status" value="1"/>
</dbReference>
<dbReference type="CDD" id="cd03255">
    <property type="entry name" value="ABC_MJ0796_LolCDE_FtsE"/>
    <property type="match status" value="1"/>
</dbReference>
<dbReference type="InterPro" id="IPR017871">
    <property type="entry name" value="ABC_transporter-like_CS"/>
</dbReference>
<proteinExistence type="inferred from homology"/>
<accession>X0YUJ4</accession>
<dbReference type="PROSITE" id="PS50893">
    <property type="entry name" value="ABC_TRANSPORTER_2"/>
    <property type="match status" value="1"/>
</dbReference>
<evidence type="ECO:0000256" key="1">
    <source>
        <dbReference type="ARBA" id="ARBA00005417"/>
    </source>
</evidence>
<feature type="domain" description="ABC transporter" evidence="5">
    <location>
        <begin position="1"/>
        <end position="195"/>
    </location>
</feature>
<comment type="caution">
    <text evidence="6">The sequence shown here is derived from an EMBL/GenBank/DDBJ whole genome shotgun (WGS) entry which is preliminary data.</text>
</comment>
<evidence type="ECO:0000259" key="5">
    <source>
        <dbReference type="PROSITE" id="PS50893"/>
    </source>
</evidence>
<dbReference type="InterPro" id="IPR003593">
    <property type="entry name" value="AAA+_ATPase"/>
</dbReference>
<feature type="non-terminal residue" evidence="6">
    <location>
        <position position="195"/>
    </location>
</feature>
<gene>
    <name evidence="6" type="ORF">S01H4_14213</name>
</gene>
<sequence>MGEIEVHALRSVSLDIKRGQAIGIMGPSGSGKTTCLNLIGALDRPTDGRVIIDNLDITDMSESELTTVRRDKISYVFQFFNLLPVLTAYENIELPLLIAGVEEDARKERVDHLISLVGLAERAEHRPDELSGGEQQRIAIARALAKPEGSASSVIVLADEPTGDLDYNTGLEILEILISLTKGEGGTLITVTHDP</sequence>
<organism evidence="6">
    <name type="scientific">marine sediment metagenome</name>
    <dbReference type="NCBI Taxonomy" id="412755"/>
    <lineage>
        <taxon>unclassified sequences</taxon>
        <taxon>metagenomes</taxon>
        <taxon>ecological metagenomes</taxon>
    </lineage>
</organism>
<dbReference type="SMART" id="SM00382">
    <property type="entry name" value="AAA"/>
    <property type="match status" value="1"/>
</dbReference>
<name>X0YUJ4_9ZZZZ</name>
<dbReference type="Pfam" id="PF00005">
    <property type="entry name" value="ABC_tran"/>
    <property type="match status" value="1"/>
</dbReference>
<evidence type="ECO:0000256" key="4">
    <source>
        <dbReference type="ARBA" id="ARBA00022840"/>
    </source>
</evidence>
<evidence type="ECO:0000256" key="2">
    <source>
        <dbReference type="ARBA" id="ARBA00022448"/>
    </source>
</evidence>
<keyword evidence="4" id="KW-0067">ATP-binding</keyword>
<dbReference type="AlphaFoldDB" id="X0YUJ4"/>
<dbReference type="Gene3D" id="3.40.50.300">
    <property type="entry name" value="P-loop containing nucleotide triphosphate hydrolases"/>
    <property type="match status" value="1"/>
</dbReference>
<protein>
    <recommendedName>
        <fullName evidence="5">ABC transporter domain-containing protein</fullName>
    </recommendedName>
</protein>
<reference evidence="6" key="1">
    <citation type="journal article" date="2014" name="Front. Microbiol.">
        <title>High frequency of phylogenetically diverse reductive dehalogenase-homologous genes in deep subseafloor sedimentary metagenomes.</title>
        <authorList>
            <person name="Kawai M."/>
            <person name="Futagami T."/>
            <person name="Toyoda A."/>
            <person name="Takaki Y."/>
            <person name="Nishi S."/>
            <person name="Hori S."/>
            <person name="Arai W."/>
            <person name="Tsubouchi T."/>
            <person name="Morono Y."/>
            <person name="Uchiyama I."/>
            <person name="Ito T."/>
            <person name="Fujiyama A."/>
            <person name="Inagaki F."/>
            <person name="Takami H."/>
        </authorList>
    </citation>
    <scope>NUCLEOTIDE SEQUENCE</scope>
    <source>
        <strain evidence="6">Expedition CK06-06</strain>
    </source>
</reference>
<keyword evidence="2" id="KW-0813">Transport</keyword>
<dbReference type="InterPro" id="IPR027417">
    <property type="entry name" value="P-loop_NTPase"/>
</dbReference>